<name>A0ABV4BTC1_9CLOT</name>
<proteinExistence type="predicted"/>
<feature type="non-terminal residue" evidence="1">
    <location>
        <position position="61"/>
    </location>
</feature>
<evidence type="ECO:0000313" key="1">
    <source>
        <dbReference type="EMBL" id="MEY8002039.1"/>
    </source>
</evidence>
<sequence length="61" mass="7323">MLDDLISPLIKRGQSIAHIYANHGHEIPCSRRTLYHYLNKGVFEARNIDLRRRVRYKCKER</sequence>
<reference evidence="1 2" key="1">
    <citation type="submission" date="2024-08" db="EMBL/GenBank/DDBJ databases">
        <title>Clostridium lapicellarii sp. nov., and Clostridium renhuaiense sp. nov., two species isolated from the mud in a fermentation cellar used for producing sauce-flavour Chinese liquors.</title>
        <authorList>
            <person name="Yang F."/>
            <person name="Wang H."/>
            <person name="Chen L.Q."/>
            <person name="Zhou N."/>
            <person name="Lu J.J."/>
            <person name="Pu X.X."/>
            <person name="Wan B."/>
            <person name="Wang L."/>
            <person name="Liu S.J."/>
        </authorList>
    </citation>
    <scope>NUCLEOTIDE SEQUENCE [LARGE SCALE GENOMIC DNA]</scope>
    <source>
        <strain evidence="1 2">MT-5</strain>
    </source>
</reference>
<accession>A0ABV4BTC1</accession>
<protein>
    <submittedName>
        <fullName evidence="1">IS30 family transposase</fullName>
    </submittedName>
</protein>
<organism evidence="1 2">
    <name type="scientific">Clostridium moutaii</name>
    <dbReference type="NCBI Taxonomy" id="3240932"/>
    <lineage>
        <taxon>Bacteria</taxon>
        <taxon>Bacillati</taxon>
        <taxon>Bacillota</taxon>
        <taxon>Clostridia</taxon>
        <taxon>Eubacteriales</taxon>
        <taxon>Clostridiaceae</taxon>
        <taxon>Clostridium</taxon>
    </lineage>
</organism>
<evidence type="ECO:0000313" key="2">
    <source>
        <dbReference type="Proteomes" id="UP001564657"/>
    </source>
</evidence>
<comment type="caution">
    <text evidence="1">The sequence shown here is derived from an EMBL/GenBank/DDBJ whole genome shotgun (WGS) entry which is preliminary data.</text>
</comment>
<keyword evidence="2" id="KW-1185">Reference proteome</keyword>
<dbReference type="EMBL" id="JBGEWD010000054">
    <property type="protein sequence ID" value="MEY8002039.1"/>
    <property type="molecule type" value="Genomic_DNA"/>
</dbReference>
<gene>
    <name evidence="1" type="ORF">AB8U03_17985</name>
</gene>
<dbReference type="Proteomes" id="UP001564657">
    <property type="component" value="Unassembled WGS sequence"/>
</dbReference>